<protein>
    <submittedName>
        <fullName evidence="3">Uncharacterized protein</fullName>
    </submittedName>
</protein>
<feature type="transmembrane region" description="Helical" evidence="2">
    <location>
        <begin position="12"/>
        <end position="34"/>
    </location>
</feature>
<feature type="region of interest" description="Disordered" evidence="1">
    <location>
        <begin position="60"/>
        <end position="81"/>
    </location>
</feature>
<evidence type="ECO:0000256" key="1">
    <source>
        <dbReference type="SAM" id="MobiDB-lite"/>
    </source>
</evidence>
<dbReference type="Proteomes" id="UP001358417">
    <property type="component" value="Unassembled WGS sequence"/>
</dbReference>
<sequence length="145" mass="17179">MSEIPPWVWFTLHLYGLAGMFIIMIAMLFGALYVRRHFAHERNPASDAVPPILEFYLSDETNAPPNETDVPPIEDHPLPNRARLGRCSAEELQEVADHISHIWCTRFAEEQERLLREKLEEQRIEEERELAEMERAREERERERD</sequence>
<dbReference type="EMBL" id="JAVRRD010000016">
    <property type="protein sequence ID" value="KAK5050901.1"/>
    <property type="molecule type" value="Genomic_DNA"/>
</dbReference>
<keyword evidence="2" id="KW-1133">Transmembrane helix</keyword>
<reference evidence="3 4" key="1">
    <citation type="submission" date="2023-08" db="EMBL/GenBank/DDBJ databases">
        <title>Black Yeasts Isolated from many extreme environments.</title>
        <authorList>
            <person name="Coleine C."/>
            <person name="Stajich J.E."/>
            <person name="Selbmann L."/>
        </authorList>
    </citation>
    <scope>NUCLEOTIDE SEQUENCE [LARGE SCALE GENOMIC DNA]</scope>
    <source>
        <strain evidence="3 4">CCFEE 5792</strain>
    </source>
</reference>
<feature type="region of interest" description="Disordered" evidence="1">
    <location>
        <begin position="119"/>
        <end position="145"/>
    </location>
</feature>
<dbReference type="GeneID" id="89971647"/>
<name>A0AAV9N715_9EURO</name>
<proteinExistence type="predicted"/>
<organism evidence="3 4">
    <name type="scientific">Exophiala bonariae</name>
    <dbReference type="NCBI Taxonomy" id="1690606"/>
    <lineage>
        <taxon>Eukaryota</taxon>
        <taxon>Fungi</taxon>
        <taxon>Dikarya</taxon>
        <taxon>Ascomycota</taxon>
        <taxon>Pezizomycotina</taxon>
        <taxon>Eurotiomycetes</taxon>
        <taxon>Chaetothyriomycetidae</taxon>
        <taxon>Chaetothyriales</taxon>
        <taxon>Herpotrichiellaceae</taxon>
        <taxon>Exophiala</taxon>
    </lineage>
</organism>
<gene>
    <name evidence="3" type="ORF">LTR84_003460</name>
</gene>
<evidence type="ECO:0000313" key="3">
    <source>
        <dbReference type="EMBL" id="KAK5050901.1"/>
    </source>
</evidence>
<dbReference type="AlphaFoldDB" id="A0AAV9N715"/>
<evidence type="ECO:0000256" key="2">
    <source>
        <dbReference type="SAM" id="Phobius"/>
    </source>
</evidence>
<keyword evidence="4" id="KW-1185">Reference proteome</keyword>
<comment type="caution">
    <text evidence="3">The sequence shown here is derived from an EMBL/GenBank/DDBJ whole genome shotgun (WGS) entry which is preliminary data.</text>
</comment>
<keyword evidence="2" id="KW-0472">Membrane</keyword>
<dbReference type="RefSeq" id="XP_064705401.1">
    <property type="nucleotide sequence ID" value="XM_064847048.1"/>
</dbReference>
<accession>A0AAV9N715</accession>
<evidence type="ECO:0000313" key="4">
    <source>
        <dbReference type="Proteomes" id="UP001358417"/>
    </source>
</evidence>
<keyword evidence="2" id="KW-0812">Transmembrane</keyword>